<dbReference type="AlphaFoldDB" id="A0A2K9P0L6"/>
<dbReference type="Gene3D" id="3.10.350.10">
    <property type="entry name" value="LysM domain"/>
    <property type="match status" value="1"/>
</dbReference>
<evidence type="ECO:0000313" key="2">
    <source>
        <dbReference type="EMBL" id="AUO18826.1"/>
    </source>
</evidence>
<dbReference type="RefSeq" id="WP_102365079.1">
    <property type="nucleotide sequence ID" value="NZ_CP020991.1"/>
</dbReference>
<dbReference type="PROSITE" id="PS51782">
    <property type="entry name" value="LYSM"/>
    <property type="match status" value="1"/>
</dbReference>
<organism evidence="2 3">
    <name type="scientific">Monoglobus pectinilyticus</name>
    <dbReference type="NCBI Taxonomy" id="1981510"/>
    <lineage>
        <taxon>Bacteria</taxon>
        <taxon>Bacillati</taxon>
        <taxon>Bacillota</taxon>
        <taxon>Clostridia</taxon>
        <taxon>Monoglobales</taxon>
        <taxon>Monoglobaceae</taxon>
        <taxon>Monoglobus</taxon>
    </lineage>
</organism>
<dbReference type="OrthoDB" id="9800780at2"/>
<evidence type="ECO:0000313" key="3">
    <source>
        <dbReference type="Proteomes" id="UP000235589"/>
    </source>
</evidence>
<reference evidence="2 3" key="1">
    <citation type="submission" date="2017-04" db="EMBL/GenBank/DDBJ databases">
        <title>Monoglobus pectinilyticus 14 draft genome.</title>
        <authorList>
            <person name="Kim C."/>
            <person name="Rosendale D.I."/>
            <person name="Kelly W.J."/>
            <person name="Tannock G.W."/>
            <person name="Patchett M.L."/>
            <person name="Jordens J.Z."/>
        </authorList>
    </citation>
    <scope>NUCLEOTIDE SEQUENCE [LARGE SCALE GENOMIC DNA]</scope>
    <source>
        <strain evidence="2 3">14</strain>
    </source>
</reference>
<keyword evidence="3" id="KW-1185">Reference proteome</keyword>
<dbReference type="EMBL" id="CP020991">
    <property type="protein sequence ID" value="AUO18826.1"/>
    <property type="molecule type" value="Genomic_DNA"/>
</dbReference>
<protein>
    <submittedName>
        <fullName evidence="2">Peptidoglycan-binding LysM</fullName>
    </submittedName>
</protein>
<evidence type="ECO:0000259" key="1">
    <source>
        <dbReference type="PROSITE" id="PS51782"/>
    </source>
</evidence>
<dbReference type="InterPro" id="IPR036779">
    <property type="entry name" value="LysM_dom_sf"/>
</dbReference>
<name>A0A2K9P0L6_9FIRM</name>
<feature type="domain" description="LysM" evidence="1">
    <location>
        <begin position="169"/>
        <end position="219"/>
    </location>
</feature>
<proteinExistence type="predicted"/>
<dbReference type="Proteomes" id="UP000235589">
    <property type="component" value="Chromosome"/>
</dbReference>
<dbReference type="GeneID" id="98062070"/>
<accession>A0A2K9P0L6</accession>
<dbReference type="KEGG" id="mpec:B9O19_00643"/>
<gene>
    <name evidence="2" type="ORF">B9O19_00643</name>
</gene>
<dbReference type="Pfam" id="PF01476">
    <property type="entry name" value="LysM"/>
    <property type="match status" value="1"/>
</dbReference>
<sequence length="220" mass="24909">MYKIFLSYNNNNEVLELPILPEKLNINRFGQNVGINVLNIGEVTQQKLPKAFTISIESEFPSEEYASSRERTGNFTGYTNPYDYVNTILKWQELLRPIRFVWVGGSVEINSPVSIEDFSYSEQGGDVGTIRYILNLKSYTFYGQEKLSINGDSNLFLSNSREDMRQVPKLYTTQFGDTLVSISRKVFGNDTQINNLIKLNGLTSADIADGIPAGTQLRTY</sequence>
<dbReference type="InterPro" id="IPR018392">
    <property type="entry name" value="LysM"/>
</dbReference>